<organism evidence="1 2">
    <name type="scientific">Hartmannibacter diazotrophicus</name>
    <dbReference type="NCBI Taxonomy" id="1482074"/>
    <lineage>
        <taxon>Bacteria</taxon>
        <taxon>Pseudomonadati</taxon>
        <taxon>Pseudomonadota</taxon>
        <taxon>Alphaproteobacteria</taxon>
        <taxon>Hyphomicrobiales</taxon>
        <taxon>Pleomorphomonadaceae</taxon>
        <taxon>Hartmannibacter</taxon>
    </lineage>
</organism>
<dbReference type="SUPFAM" id="SSF56672">
    <property type="entry name" value="DNA/RNA polymerases"/>
    <property type="match status" value="1"/>
</dbReference>
<sequence length="706" mass="79102">MAPRTERFKTERPIAVFDIECYENYFYVGILREDGQTASYERSDRADFNPQRVRKLLRKYTFVGFNSRDYDMMMLLYAISGATNTQLKALSDAIIKKRLKPWDCERDYGIIVPPYVDHIDLFDTNPSVGSKTAEGDEDELDSNQFASGSASLKTLAGRLHSERLQDLPYAPETVLTHDQMDKLSDYCLNSDCPATLALFHACKEMLELRESIGELYGFDARSLSDAQTGERMIKTGVERITGSRIQKAEFRGAYTFRYQVPDFIAFETPLLRDVLNVIRNTDIQVTATGSVKFPEEFKKFKIAIGGATYKLGIGGLHSQEKCRAEFSDAEGQLVDVDVGSQYPSIILKLGLYPRAVGPKFQKVYGGIKDERMAEKGRSNAARDRGDRELELYHKQRSDGLKVGLNGPYGKLGSRYSILYAPHLMIATTLTGQLTLLMLIERAEKHGIRVVSANTDGIVMKVPRSIYQGMRKDRPAGGVLKDIIEWWEQRTSFVLEGAEYAAIYNRDVNYYVAIKPDGKAKRKGAIANHWDPSSPDYSIREQLKKNPKMTVCGDAVLAFLTKGQSIESFVNSYNDVRGFVTVIKAKGGADWKGEYLGKTVRFYWSTDGAPIMRGKPHAKTGNRNKVSKSDGSTPLMRMPRDFAVPHDLDRQRYIDEAYAMLAEIGYIVPPLEAFLSQFLSKVAPDHCPLEAFLSQILSGGVGAAASI</sequence>
<name>A0A2C9D1X2_9HYPH</name>
<dbReference type="OrthoDB" id="7592424at2"/>
<dbReference type="InterPro" id="IPR023211">
    <property type="entry name" value="DNA_pol_palm_dom_sf"/>
</dbReference>
<dbReference type="AlphaFoldDB" id="A0A2C9D1X2"/>
<proteinExistence type="predicted"/>
<dbReference type="KEGG" id="hdi:HDIA_0705"/>
<dbReference type="Proteomes" id="UP000223606">
    <property type="component" value="Chromosome 1"/>
</dbReference>
<dbReference type="EMBL" id="LT960614">
    <property type="protein sequence ID" value="SON54246.1"/>
    <property type="molecule type" value="Genomic_DNA"/>
</dbReference>
<protein>
    <submittedName>
        <fullName evidence="1">DNA polymerase I</fullName>
    </submittedName>
</protein>
<reference evidence="2" key="1">
    <citation type="submission" date="2017-09" db="EMBL/GenBank/DDBJ databases">
        <title>Genome sequence of Nannocystis excedens DSM 71.</title>
        <authorList>
            <person name="Blom J."/>
        </authorList>
    </citation>
    <scope>NUCLEOTIDE SEQUENCE [LARGE SCALE GENOMIC DNA]</scope>
    <source>
        <strain evidence="2">type strain: E19</strain>
    </source>
</reference>
<dbReference type="Gene3D" id="3.90.1600.10">
    <property type="entry name" value="Palm domain of DNA polymerase"/>
    <property type="match status" value="1"/>
</dbReference>
<evidence type="ECO:0000313" key="1">
    <source>
        <dbReference type="EMBL" id="SON54246.1"/>
    </source>
</evidence>
<dbReference type="InterPro" id="IPR043502">
    <property type="entry name" value="DNA/RNA_pol_sf"/>
</dbReference>
<accession>A0A2C9D1X2</accession>
<dbReference type="RefSeq" id="WP_157775214.1">
    <property type="nucleotide sequence ID" value="NZ_LT960614.1"/>
</dbReference>
<keyword evidence="2" id="KW-1185">Reference proteome</keyword>
<evidence type="ECO:0000313" key="2">
    <source>
        <dbReference type="Proteomes" id="UP000223606"/>
    </source>
</evidence>
<gene>
    <name evidence="1" type="ORF">HDIA_0705</name>
</gene>